<evidence type="ECO:0000256" key="1">
    <source>
        <dbReference type="ARBA" id="ARBA00023015"/>
    </source>
</evidence>
<dbReference type="InterPro" id="IPR020449">
    <property type="entry name" value="Tscrpt_reg_AraC-type_HTH"/>
</dbReference>
<dbReference type="Proteomes" id="UP001579974">
    <property type="component" value="Unassembled WGS sequence"/>
</dbReference>
<keyword evidence="2" id="KW-0238">DNA-binding</keyword>
<gene>
    <name evidence="5" type="ORF">KKP3000_002057</name>
</gene>
<dbReference type="InterPro" id="IPR014710">
    <property type="entry name" value="RmlC-like_jellyroll"/>
</dbReference>
<reference evidence="5 6" key="1">
    <citation type="journal article" date="2024" name="Int. J. Mol. Sci.">
        <title>Exploration of Alicyclobacillus spp. Genome in Search of Antibiotic Resistance.</title>
        <authorList>
            <person name="Bucka-Kolendo J."/>
            <person name="Kiousi D.E."/>
            <person name="Dekowska A."/>
            <person name="Mikolajczuk-Szczyrba A."/>
            <person name="Karadedos D.M."/>
            <person name="Michael P."/>
            <person name="Galanis A."/>
            <person name="Sokolowska B."/>
        </authorList>
    </citation>
    <scope>NUCLEOTIDE SEQUENCE [LARGE SCALE GENOMIC DNA]</scope>
    <source>
        <strain evidence="5 6">KKP 3000</strain>
    </source>
</reference>
<dbReference type="Gene3D" id="2.60.120.10">
    <property type="entry name" value="Jelly Rolls"/>
    <property type="match status" value="1"/>
</dbReference>
<keyword evidence="6" id="KW-1185">Reference proteome</keyword>
<evidence type="ECO:0000256" key="2">
    <source>
        <dbReference type="ARBA" id="ARBA00023125"/>
    </source>
</evidence>
<dbReference type="RefSeq" id="WP_275473292.1">
    <property type="nucleotide sequence ID" value="NZ_CP162940.1"/>
</dbReference>
<comment type="caution">
    <text evidence="5">The sequence shown here is derived from an EMBL/GenBank/DDBJ whole genome shotgun (WGS) entry which is preliminary data.</text>
</comment>
<evidence type="ECO:0000313" key="5">
    <source>
        <dbReference type="EMBL" id="MFB5192841.1"/>
    </source>
</evidence>
<dbReference type="PROSITE" id="PS00041">
    <property type="entry name" value="HTH_ARAC_FAMILY_1"/>
    <property type="match status" value="1"/>
</dbReference>
<keyword evidence="1" id="KW-0805">Transcription regulation</keyword>
<dbReference type="SUPFAM" id="SSF51215">
    <property type="entry name" value="Regulatory protein AraC"/>
    <property type="match status" value="1"/>
</dbReference>
<dbReference type="Gene3D" id="1.10.10.60">
    <property type="entry name" value="Homeodomain-like"/>
    <property type="match status" value="2"/>
</dbReference>
<dbReference type="InterPro" id="IPR037923">
    <property type="entry name" value="HTH-like"/>
</dbReference>
<dbReference type="SUPFAM" id="SSF46689">
    <property type="entry name" value="Homeodomain-like"/>
    <property type="match status" value="1"/>
</dbReference>
<evidence type="ECO:0000259" key="4">
    <source>
        <dbReference type="PROSITE" id="PS01124"/>
    </source>
</evidence>
<dbReference type="InterPro" id="IPR009057">
    <property type="entry name" value="Homeodomain-like_sf"/>
</dbReference>
<protein>
    <submittedName>
        <fullName evidence="5">AraC family transcriptional regulator</fullName>
    </submittedName>
</protein>
<accession>A0ABV5AL36</accession>
<sequence length="281" mass="32821">MECFKFDTELSNRGLLKIIDWSPATFKEPYHWHDSLEIGYCKKGHGWFYFGDKVYDVCAGDIFVVNNLQGHIAQSDASNPSYYHFIYFNRNLLELLNPELLLPFISNPIDFNHKIPARTKMAEDIGNLIEEINKEFQEENYAHHAMAYSYLIEICVMLLRHYRGDRSGQEWERERKAYYRLKPGLDFIQDHAQEDISLEDVANHLALSPSRTRHLMKETIGEGFKEYLLRRRVTLAQGLLLNTNLSVLNVGLQSGFQSDSSFYRAFKQMTGMTPQDFRNQS</sequence>
<evidence type="ECO:0000256" key="3">
    <source>
        <dbReference type="ARBA" id="ARBA00023163"/>
    </source>
</evidence>
<evidence type="ECO:0000313" key="6">
    <source>
        <dbReference type="Proteomes" id="UP001579974"/>
    </source>
</evidence>
<dbReference type="InterPro" id="IPR003313">
    <property type="entry name" value="AraC-bd"/>
</dbReference>
<dbReference type="EMBL" id="JBDXSU010000029">
    <property type="protein sequence ID" value="MFB5192841.1"/>
    <property type="molecule type" value="Genomic_DNA"/>
</dbReference>
<keyword evidence="3" id="KW-0804">Transcription</keyword>
<organism evidence="5 6">
    <name type="scientific">Alicyclobacillus fastidiosus</name>
    <dbReference type="NCBI Taxonomy" id="392011"/>
    <lineage>
        <taxon>Bacteria</taxon>
        <taxon>Bacillati</taxon>
        <taxon>Bacillota</taxon>
        <taxon>Bacilli</taxon>
        <taxon>Bacillales</taxon>
        <taxon>Alicyclobacillaceae</taxon>
        <taxon>Alicyclobacillus</taxon>
    </lineage>
</organism>
<dbReference type="Pfam" id="PF02311">
    <property type="entry name" value="AraC_binding"/>
    <property type="match status" value="1"/>
</dbReference>
<feature type="domain" description="HTH araC/xylS-type" evidence="4">
    <location>
        <begin position="182"/>
        <end position="280"/>
    </location>
</feature>
<name>A0ABV5AL36_9BACL</name>
<dbReference type="PROSITE" id="PS01124">
    <property type="entry name" value="HTH_ARAC_FAMILY_2"/>
    <property type="match status" value="1"/>
</dbReference>
<dbReference type="Pfam" id="PF12833">
    <property type="entry name" value="HTH_18"/>
    <property type="match status" value="1"/>
</dbReference>
<dbReference type="InterPro" id="IPR018062">
    <property type="entry name" value="HTH_AraC-typ_CS"/>
</dbReference>
<dbReference type="PANTHER" id="PTHR43280">
    <property type="entry name" value="ARAC-FAMILY TRANSCRIPTIONAL REGULATOR"/>
    <property type="match status" value="1"/>
</dbReference>
<dbReference type="PANTHER" id="PTHR43280:SF14">
    <property type="entry name" value="MELIBIOSE OPERON REGULATORY PROTEIN"/>
    <property type="match status" value="1"/>
</dbReference>
<dbReference type="PRINTS" id="PR00032">
    <property type="entry name" value="HTHARAC"/>
</dbReference>
<proteinExistence type="predicted"/>
<dbReference type="InterPro" id="IPR018060">
    <property type="entry name" value="HTH_AraC"/>
</dbReference>
<dbReference type="SMART" id="SM00342">
    <property type="entry name" value="HTH_ARAC"/>
    <property type="match status" value="1"/>
</dbReference>